<dbReference type="SFLD" id="SFLDG01129">
    <property type="entry name" value="C1.5:_HAD__Beta-PGM__Phosphata"/>
    <property type="match status" value="1"/>
</dbReference>
<keyword evidence="1" id="KW-0378">Hydrolase</keyword>
<dbReference type="Gene3D" id="1.10.150.240">
    <property type="entry name" value="Putative phosphatase, domain 2"/>
    <property type="match status" value="1"/>
</dbReference>
<dbReference type="GO" id="GO:0016787">
    <property type="term" value="F:hydrolase activity"/>
    <property type="evidence" value="ECO:0007669"/>
    <property type="project" value="UniProtKB-KW"/>
</dbReference>
<keyword evidence="2" id="KW-1185">Reference proteome</keyword>
<dbReference type="InterPro" id="IPR006439">
    <property type="entry name" value="HAD-SF_hydro_IA"/>
</dbReference>
<dbReference type="SUPFAM" id="SSF56784">
    <property type="entry name" value="HAD-like"/>
    <property type="match status" value="1"/>
</dbReference>
<accession>A0A841TBF0</accession>
<dbReference type="Pfam" id="PF13419">
    <property type="entry name" value="HAD_2"/>
    <property type="match status" value="1"/>
</dbReference>
<dbReference type="InterPro" id="IPR041492">
    <property type="entry name" value="HAD_2"/>
</dbReference>
<reference evidence="1 2" key="1">
    <citation type="submission" date="2020-08" db="EMBL/GenBank/DDBJ databases">
        <title>Cohnella phylogeny.</title>
        <authorList>
            <person name="Dunlap C."/>
        </authorList>
    </citation>
    <scope>NUCLEOTIDE SEQUENCE [LARGE SCALE GENOMIC DNA]</scope>
    <source>
        <strain evidence="1 2">DSM 103658</strain>
    </source>
</reference>
<dbReference type="InterPro" id="IPR023214">
    <property type="entry name" value="HAD_sf"/>
</dbReference>
<evidence type="ECO:0000313" key="2">
    <source>
        <dbReference type="Proteomes" id="UP000574133"/>
    </source>
</evidence>
<dbReference type="Proteomes" id="UP000574133">
    <property type="component" value="Unassembled WGS sequence"/>
</dbReference>
<dbReference type="PANTHER" id="PTHR18901">
    <property type="entry name" value="2-DEOXYGLUCOSE-6-PHOSPHATE PHOSPHATASE 2"/>
    <property type="match status" value="1"/>
</dbReference>
<dbReference type="PANTHER" id="PTHR18901:SF38">
    <property type="entry name" value="PSEUDOURIDINE-5'-PHOSPHATASE"/>
    <property type="match status" value="1"/>
</dbReference>
<protein>
    <submittedName>
        <fullName evidence="1">HAD family hydrolase</fullName>
    </submittedName>
</protein>
<name>A0A841TBF0_9BACL</name>
<dbReference type="RefSeq" id="WP_185179886.1">
    <property type="nucleotide sequence ID" value="NZ_CBCSEP010000006.1"/>
</dbReference>
<sequence length="222" mass="24693">MIKALIFDFDGTIIDTETAWYAAFREAYQQYEVELTLEMYSRCIGTSLHVFNPYEYLMTDLGLPIDKESFASAVRVRHAELMSREQVRPGVADYLEQARERGLKIGLATSSKRDWIDEHMERLGIGHYFECISTADDVARVKPDPELYLRTLAGLGVEAHEAVALEDSPNGAKAAVAAGIPCVLAPNEITWTLAFPSEGILCRVNRLSELAFETLVTEASGV</sequence>
<evidence type="ECO:0000313" key="1">
    <source>
        <dbReference type="EMBL" id="MBB6678624.1"/>
    </source>
</evidence>
<dbReference type="SFLD" id="SFLDG01135">
    <property type="entry name" value="C1.5.6:_HAD__Beta-PGM__Phospha"/>
    <property type="match status" value="1"/>
</dbReference>
<dbReference type="SFLD" id="SFLDS00003">
    <property type="entry name" value="Haloacid_Dehalogenase"/>
    <property type="match status" value="1"/>
</dbReference>
<dbReference type="Gene3D" id="3.40.50.1000">
    <property type="entry name" value="HAD superfamily/HAD-like"/>
    <property type="match status" value="1"/>
</dbReference>
<comment type="caution">
    <text evidence="1">The sequence shown here is derived from an EMBL/GenBank/DDBJ whole genome shotgun (WGS) entry which is preliminary data.</text>
</comment>
<dbReference type="CDD" id="cd16423">
    <property type="entry name" value="HAD_BPGM-like"/>
    <property type="match status" value="1"/>
</dbReference>
<organism evidence="1 2">
    <name type="scientific">Cohnella lubricantis</name>
    <dbReference type="NCBI Taxonomy" id="2163172"/>
    <lineage>
        <taxon>Bacteria</taxon>
        <taxon>Bacillati</taxon>
        <taxon>Bacillota</taxon>
        <taxon>Bacilli</taxon>
        <taxon>Bacillales</taxon>
        <taxon>Paenibacillaceae</taxon>
        <taxon>Cohnella</taxon>
    </lineage>
</organism>
<dbReference type="AlphaFoldDB" id="A0A841TBF0"/>
<dbReference type="InterPro" id="IPR023198">
    <property type="entry name" value="PGP-like_dom2"/>
</dbReference>
<dbReference type="NCBIfam" id="TIGR01509">
    <property type="entry name" value="HAD-SF-IA-v3"/>
    <property type="match status" value="1"/>
</dbReference>
<gene>
    <name evidence="1" type="ORF">H4Q31_15140</name>
</gene>
<proteinExistence type="predicted"/>
<dbReference type="InterPro" id="IPR036412">
    <property type="entry name" value="HAD-like_sf"/>
</dbReference>
<dbReference type="EMBL" id="JACJVN010000057">
    <property type="protein sequence ID" value="MBB6678624.1"/>
    <property type="molecule type" value="Genomic_DNA"/>
</dbReference>